<dbReference type="EMBL" id="LR881183">
    <property type="protein sequence ID" value="CAD5244555.1"/>
    <property type="molecule type" value="Genomic_DNA"/>
</dbReference>
<evidence type="ECO:0000313" key="1">
    <source>
        <dbReference type="EMBL" id="CAD5244555.1"/>
    </source>
</evidence>
<dbReference type="KEGG" id="tcq:TIRI35C_1401"/>
<gene>
    <name evidence="1" type="ORF">TIRI35C_1401</name>
</gene>
<sequence length="293" mass="33149">MKKAITWFLVGVILGNLLLVYANTDSPENNRGRELLTPKSSMGFEIQGPLNWSPRPVLTEIPSELVTQLQQLNPKIPEDTVHIGTLVFEKKGIMYSLFVDKDTDNVWYAQWDKNSNRLLNVGTVRFKLLENTTRRESKYVGWAFGNRVKLVETFHTEKLQATDPGILSSVYIITAWQSYEWYLENPITGEDSLTTKTVAKGKFYVDYGNRILGVDDLSYDYQVLGVIKCSFSSHTSGVGTVSAGVYADASYMFWDLLSPVATHWDAHPRVFVDAWTNVDGDSWGNKWIGGPWC</sequence>
<dbReference type="Proteomes" id="UP000516304">
    <property type="component" value="Chromosome TIRI35C"/>
</dbReference>
<protein>
    <submittedName>
        <fullName evidence="1">Uncharacterized protein</fullName>
    </submittedName>
</protein>
<dbReference type="AlphaFoldDB" id="A0A7G2D7X0"/>
<organism evidence="1 2">
    <name type="scientific">Thermococcus camini</name>
    <dbReference type="NCBI Taxonomy" id="2016373"/>
    <lineage>
        <taxon>Archaea</taxon>
        <taxon>Methanobacteriati</taxon>
        <taxon>Methanobacteriota</taxon>
        <taxon>Thermococci</taxon>
        <taxon>Thermococcales</taxon>
        <taxon>Thermococcaceae</taxon>
        <taxon>Thermococcus</taxon>
    </lineage>
</organism>
<proteinExistence type="predicted"/>
<dbReference type="RefSeq" id="WP_188202290.1">
    <property type="nucleotide sequence ID" value="NZ_LR881183.1"/>
</dbReference>
<keyword evidence="2" id="KW-1185">Reference proteome</keyword>
<name>A0A7G2D7X0_9EURY</name>
<reference evidence="1 2" key="1">
    <citation type="submission" date="2020-09" db="EMBL/GenBank/DDBJ databases">
        <authorList>
            <person name="Courtine D."/>
        </authorList>
    </citation>
    <scope>NUCLEOTIDE SEQUENCE [LARGE SCALE GENOMIC DNA]</scope>
    <source>
        <strain evidence="1 2">IRI35c</strain>
    </source>
</reference>
<dbReference type="GeneID" id="58919142"/>
<evidence type="ECO:0000313" key="2">
    <source>
        <dbReference type="Proteomes" id="UP000516304"/>
    </source>
</evidence>
<accession>A0A7G2D7X0</accession>